<protein>
    <submittedName>
        <fullName evidence="1">Uncharacterized protein</fullName>
    </submittedName>
</protein>
<keyword evidence="2" id="KW-1185">Reference proteome</keyword>
<dbReference type="AlphaFoldDB" id="A0AAD9A0S5"/>
<proteinExistence type="predicted"/>
<sequence length="93" mass="9888">MYVDTTAANISATDSPDVLFAILRHWASNTGTKKAKSTAGTQTFLSAANLVDIAEPLKLISMPEVQNDILRLMHIPAGRQRGTLGGLYFGGVA</sequence>
<evidence type="ECO:0000313" key="1">
    <source>
        <dbReference type="EMBL" id="KAK1838959.1"/>
    </source>
</evidence>
<name>A0AAD9A0S5_9PEZI</name>
<reference evidence="1" key="1">
    <citation type="submission" date="2023-01" db="EMBL/GenBank/DDBJ databases">
        <title>Colletotrichum chrysophilum M932 genome sequence.</title>
        <authorList>
            <person name="Baroncelli R."/>
        </authorList>
    </citation>
    <scope>NUCLEOTIDE SEQUENCE</scope>
    <source>
        <strain evidence="1">M932</strain>
    </source>
</reference>
<gene>
    <name evidence="1" type="ORF">CCHR01_18419</name>
</gene>
<comment type="caution">
    <text evidence="1">The sequence shown here is derived from an EMBL/GenBank/DDBJ whole genome shotgun (WGS) entry which is preliminary data.</text>
</comment>
<dbReference type="Proteomes" id="UP001243330">
    <property type="component" value="Unassembled WGS sequence"/>
</dbReference>
<dbReference type="EMBL" id="JAQOWY010000740">
    <property type="protein sequence ID" value="KAK1838959.1"/>
    <property type="molecule type" value="Genomic_DNA"/>
</dbReference>
<evidence type="ECO:0000313" key="2">
    <source>
        <dbReference type="Proteomes" id="UP001243330"/>
    </source>
</evidence>
<organism evidence="1 2">
    <name type="scientific">Colletotrichum chrysophilum</name>
    <dbReference type="NCBI Taxonomy" id="1836956"/>
    <lineage>
        <taxon>Eukaryota</taxon>
        <taxon>Fungi</taxon>
        <taxon>Dikarya</taxon>
        <taxon>Ascomycota</taxon>
        <taxon>Pezizomycotina</taxon>
        <taxon>Sordariomycetes</taxon>
        <taxon>Hypocreomycetidae</taxon>
        <taxon>Glomerellales</taxon>
        <taxon>Glomerellaceae</taxon>
        <taxon>Colletotrichum</taxon>
        <taxon>Colletotrichum gloeosporioides species complex</taxon>
    </lineage>
</organism>
<accession>A0AAD9A0S5</accession>